<evidence type="ECO:0000313" key="2">
    <source>
        <dbReference type="Proteomes" id="UP000061809"/>
    </source>
</evidence>
<dbReference type="InterPro" id="IPR024269">
    <property type="entry name" value="DUF3791"/>
</dbReference>
<dbReference type="KEGG" id="bcel:BcellWH2_04624"/>
<dbReference type="Pfam" id="PF12668">
    <property type="entry name" value="DUF3791"/>
    <property type="match status" value="1"/>
</dbReference>
<protein>
    <recommendedName>
        <fullName evidence="3">DUF3791 domain-containing protein</fullName>
    </recommendedName>
</protein>
<dbReference type="RefSeq" id="WP_029427699.1">
    <property type="nucleotide sequence ID" value="NZ_CP012801.1"/>
</dbReference>
<sequence length="79" mass="9202">MEKLIELSQTEIKLAFVASCIEGTVGALGKSYHEIFERMKRVGMIRNYIWSNYEMLHTESRENVTKNMIECLTNWEAGQ</sequence>
<dbReference type="PATRIC" id="fig|246787.4.peg.4780"/>
<organism evidence="1 2">
    <name type="scientific">Bacteroides cellulosilyticus</name>
    <dbReference type="NCBI Taxonomy" id="246787"/>
    <lineage>
        <taxon>Bacteria</taxon>
        <taxon>Pseudomonadati</taxon>
        <taxon>Bacteroidota</taxon>
        <taxon>Bacteroidia</taxon>
        <taxon>Bacteroidales</taxon>
        <taxon>Bacteroidaceae</taxon>
        <taxon>Bacteroides</taxon>
    </lineage>
</organism>
<gene>
    <name evidence="1" type="ORF">BcellWH2_04624</name>
</gene>
<name>A0A0P0GC50_9BACE</name>
<evidence type="ECO:0008006" key="3">
    <source>
        <dbReference type="Google" id="ProtNLM"/>
    </source>
</evidence>
<dbReference type="Proteomes" id="UP000061809">
    <property type="component" value="Chromosome"/>
</dbReference>
<accession>A0A0P0GC50</accession>
<proteinExistence type="predicted"/>
<evidence type="ECO:0000313" key="1">
    <source>
        <dbReference type="EMBL" id="ALJ61838.1"/>
    </source>
</evidence>
<dbReference type="EMBL" id="CP012801">
    <property type="protein sequence ID" value="ALJ61838.1"/>
    <property type="molecule type" value="Genomic_DNA"/>
</dbReference>
<dbReference type="AlphaFoldDB" id="A0A0P0GC50"/>
<reference evidence="1 2" key="1">
    <citation type="journal article" date="2015" name="Science">
        <title>Genetic determinants of in vivo fitness and diet responsiveness in multiple human gut Bacteroides.</title>
        <authorList>
            <person name="Wu M."/>
            <person name="McNulty N.P."/>
            <person name="Rodionov D.A."/>
            <person name="Khoroshkin M.S."/>
            <person name="Griffin N.W."/>
            <person name="Cheng J."/>
            <person name="Latreille P."/>
            <person name="Kerstetter R.A."/>
            <person name="Terrapon N."/>
            <person name="Henrissat B."/>
            <person name="Osterman A.L."/>
            <person name="Gordon J.I."/>
        </authorList>
    </citation>
    <scope>NUCLEOTIDE SEQUENCE [LARGE SCALE GENOMIC DNA]</scope>
    <source>
        <strain evidence="1 2">WH2</strain>
    </source>
</reference>